<evidence type="ECO:0000313" key="2">
    <source>
        <dbReference type="Proteomes" id="UP000036106"/>
    </source>
</evidence>
<sequence>MKNGILLYPVIISEYNDDGHYYVATSPNIPGMITQGTTLTDTAYWTEDAIATMINGSDYPETVDPSNWKLKDNDKLVYITVDMTRWIKKNTRTVKKTITVPEYISNLAKKNNINVSKVATDALKRALNIDDD</sequence>
<organism evidence="1 2">
    <name type="scientific">Companilactobacillus ginsenosidimutans</name>
    <dbReference type="NCBI Taxonomy" id="1007676"/>
    <lineage>
        <taxon>Bacteria</taxon>
        <taxon>Bacillati</taxon>
        <taxon>Bacillota</taxon>
        <taxon>Bacilli</taxon>
        <taxon>Lactobacillales</taxon>
        <taxon>Lactobacillaceae</taxon>
        <taxon>Companilactobacillus</taxon>
    </lineage>
</organism>
<dbReference type="KEGG" id="lgn:ABM34_06720"/>
<name>A0A0H4QMR8_9LACO</name>
<protein>
    <submittedName>
        <fullName evidence="1">Antitoxin HicB</fullName>
    </submittedName>
</protein>
<reference evidence="2" key="1">
    <citation type="submission" date="2015-07" db="EMBL/GenBank/DDBJ databases">
        <title>Lactobacillus ginsenosidimutans/EMML 3141/ whole genome sequencing.</title>
        <authorList>
            <person name="Kim M.K."/>
            <person name="Im W.-T."/>
            <person name="Srinivasan S."/>
            <person name="Lee J.-J."/>
        </authorList>
    </citation>
    <scope>NUCLEOTIDE SEQUENCE [LARGE SCALE GENOMIC DNA]</scope>
    <source>
        <strain evidence="2">EMML 3041</strain>
    </source>
</reference>
<dbReference type="Gene3D" id="3.30.160.250">
    <property type="match status" value="1"/>
</dbReference>
<gene>
    <name evidence="1" type="ORF">ABM34_06720</name>
</gene>
<dbReference type="SUPFAM" id="SSF143100">
    <property type="entry name" value="TTHA1013/TTHA0281-like"/>
    <property type="match status" value="1"/>
</dbReference>
<dbReference type="OrthoDB" id="2321848at2"/>
<dbReference type="PATRIC" id="fig|1007676.4.peg.1340"/>
<dbReference type="EMBL" id="CP012034">
    <property type="protein sequence ID" value="AKP68421.1"/>
    <property type="molecule type" value="Genomic_DNA"/>
</dbReference>
<dbReference type="InterPro" id="IPR035069">
    <property type="entry name" value="TTHA1013/TTHA0281-like"/>
</dbReference>
<accession>A0A0H4QMR8</accession>
<dbReference type="AlphaFoldDB" id="A0A0H4QMR8"/>
<proteinExistence type="predicted"/>
<keyword evidence="2" id="KW-1185">Reference proteome</keyword>
<dbReference type="STRING" id="1007676.ABM34_06720"/>
<evidence type="ECO:0000313" key="1">
    <source>
        <dbReference type="EMBL" id="AKP68421.1"/>
    </source>
</evidence>
<dbReference type="Proteomes" id="UP000036106">
    <property type="component" value="Chromosome"/>
</dbReference>